<accession>A0A6J0ZQ31</accession>
<dbReference type="AlphaFoldDB" id="A0A6J0ZQ31"/>
<reference evidence="7" key="1">
    <citation type="submission" date="2025-08" db="UniProtKB">
        <authorList>
            <consortium name="RefSeq"/>
        </authorList>
    </citation>
    <scope>IDENTIFICATION</scope>
    <source>
        <tissue evidence="7">Leaf</tissue>
    </source>
</reference>
<dbReference type="Proteomes" id="UP000504621">
    <property type="component" value="Unplaced"/>
</dbReference>
<keyword evidence="2" id="KW-0238">DNA-binding</keyword>
<dbReference type="InterPro" id="IPR001005">
    <property type="entry name" value="SANT/Myb"/>
</dbReference>
<dbReference type="InterPro" id="IPR009057">
    <property type="entry name" value="Homeodomain-like_sf"/>
</dbReference>
<dbReference type="SMART" id="SM00717">
    <property type="entry name" value="SANT"/>
    <property type="match status" value="2"/>
</dbReference>
<dbReference type="GeneID" id="110411212"/>
<protein>
    <submittedName>
        <fullName evidence="7">Transcription factor WER-like</fullName>
    </submittedName>
</protein>
<dbReference type="OrthoDB" id="2143914at2759"/>
<evidence type="ECO:0000313" key="7">
    <source>
        <dbReference type="RefSeq" id="XP_021276938.1"/>
    </source>
</evidence>
<comment type="subcellular location">
    <subcellularLocation>
        <location evidence="1">Nucleus</location>
    </subcellularLocation>
</comment>
<evidence type="ECO:0000256" key="1">
    <source>
        <dbReference type="ARBA" id="ARBA00004123"/>
    </source>
</evidence>
<feature type="domain" description="HTH myb-type" evidence="5">
    <location>
        <begin position="8"/>
        <end position="68"/>
    </location>
</feature>
<evidence type="ECO:0000259" key="5">
    <source>
        <dbReference type="PROSITE" id="PS51294"/>
    </source>
</evidence>
<dbReference type="RefSeq" id="XP_021276938.1">
    <property type="nucleotide sequence ID" value="XM_021421263.1"/>
</dbReference>
<evidence type="ECO:0000256" key="3">
    <source>
        <dbReference type="ARBA" id="ARBA00023242"/>
    </source>
</evidence>
<dbReference type="PANTHER" id="PTHR47999:SF114">
    <property type="entry name" value="MYB FAMILY PROTEIN"/>
    <property type="match status" value="1"/>
</dbReference>
<name>A0A6J0ZQ31_9ROSI</name>
<evidence type="ECO:0000259" key="4">
    <source>
        <dbReference type="PROSITE" id="PS50090"/>
    </source>
</evidence>
<feature type="domain" description="Myb-like" evidence="4">
    <location>
        <begin position="8"/>
        <end position="68"/>
    </location>
</feature>
<dbReference type="PANTHER" id="PTHR47999">
    <property type="entry name" value="TRANSCRIPTION FACTOR MYB8-RELATED-RELATED"/>
    <property type="match status" value="1"/>
</dbReference>
<gene>
    <name evidence="7" type="primary">LOC110411212</name>
</gene>
<feature type="domain" description="HTH myb-type" evidence="5">
    <location>
        <begin position="69"/>
        <end position="123"/>
    </location>
</feature>
<organism evidence="6 7">
    <name type="scientific">Herrania umbratica</name>
    <dbReference type="NCBI Taxonomy" id="108875"/>
    <lineage>
        <taxon>Eukaryota</taxon>
        <taxon>Viridiplantae</taxon>
        <taxon>Streptophyta</taxon>
        <taxon>Embryophyta</taxon>
        <taxon>Tracheophyta</taxon>
        <taxon>Spermatophyta</taxon>
        <taxon>Magnoliopsida</taxon>
        <taxon>eudicotyledons</taxon>
        <taxon>Gunneridae</taxon>
        <taxon>Pentapetalae</taxon>
        <taxon>rosids</taxon>
        <taxon>malvids</taxon>
        <taxon>Malvales</taxon>
        <taxon>Malvaceae</taxon>
        <taxon>Byttnerioideae</taxon>
        <taxon>Herrania</taxon>
    </lineage>
</organism>
<sequence>MGRTSYTDGGLNKGAWTAFEDQILRDHVKIHGVGKWGKIAEKADVFMFVLSGLKRCGKSCRLRWVNYLRPDVKRGNISQDEEDLIIRLQRLLGNRWSLIAGRLPGRTDNEIKNYWNTILRKKVKVSNEPDKILKEPSNETVPSSNMEPFSTKTKLKGYSDATFCPTAISIEHVDSGTLVKAPIDEGLETNKEADGDKRISPFNIGSNYNTQDLMKDLNVEEISLSKLLHTDFQDIYEGNEMMIKDYDSGSPFSSNQTQVS</sequence>
<keyword evidence="3" id="KW-0539">Nucleus</keyword>
<dbReference type="PROSITE" id="PS51294">
    <property type="entry name" value="HTH_MYB"/>
    <property type="match status" value="2"/>
</dbReference>
<dbReference type="InterPro" id="IPR015495">
    <property type="entry name" value="Myb_TF_plants"/>
</dbReference>
<dbReference type="CDD" id="cd00167">
    <property type="entry name" value="SANT"/>
    <property type="match status" value="2"/>
</dbReference>
<evidence type="ECO:0000256" key="2">
    <source>
        <dbReference type="ARBA" id="ARBA00023125"/>
    </source>
</evidence>
<evidence type="ECO:0000313" key="6">
    <source>
        <dbReference type="Proteomes" id="UP000504621"/>
    </source>
</evidence>
<feature type="domain" description="Myb-like" evidence="4">
    <location>
        <begin position="69"/>
        <end position="119"/>
    </location>
</feature>
<keyword evidence="6" id="KW-1185">Reference proteome</keyword>
<dbReference type="Pfam" id="PF00249">
    <property type="entry name" value="Myb_DNA-binding"/>
    <property type="match status" value="2"/>
</dbReference>
<proteinExistence type="predicted"/>
<dbReference type="Gene3D" id="1.10.10.60">
    <property type="entry name" value="Homeodomain-like"/>
    <property type="match status" value="2"/>
</dbReference>
<dbReference type="PROSITE" id="PS50090">
    <property type="entry name" value="MYB_LIKE"/>
    <property type="match status" value="2"/>
</dbReference>
<dbReference type="SUPFAM" id="SSF46689">
    <property type="entry name" value="Homeodomain-like"/>
    <property type="match status" value="1"/>
</dbReference>
<dbReference type="GO" id="GO:0003677">
    <property type="term" value="F:DNA binding"/>
    <property type="evidence" value="ECO:0007669"/>
    <property type="project" value="UniProtKB-KW"/>
</dbReference>
<dbReference type="GO" id="GO:0005634">
    <property type="term" value="C:nucleus"/>
    <property type="evidence" value="ECO:0007669"/>
    <property type="project" value="UniProtKB-SubCell"/>
</dbReference>
<dbReference type="InterPro" id="IPR017930">
    <property type="entry name" value="Myb_dom"/>
</dbReference>